<protein>
    <recommendedName>
        <fullName evidence="4">histidine kinase</fullName>
        <ecNumber evidence="4">2.7.13.3</ecNumber>
    </recommendedName>
</protein>
<dbReference type="PROSITE" id="PS50112">
    <property type="entry name" value="PAS"/>
    <property type="match status" value="1"/>
</dbReference>
<dbReference type="PROSITE" id="PS50113">
    <property type="entry name" value="PAC"/>
    <property type="match status" value="5"/>
</dbReference>
<dbReference type="GO" id="GO:0045121">
    <property type="term" value="C:membrane raft"/>
    <property type="evidence" value="ECO:0007669"/>
    <property type="project" value="UniProtKB-SubCell"/>
</dbReference>
<dbReference type="GO" id="GO:0006355">
    <property type="term" value="P:regulation of DNA-templated transcription"/>
    <property type="evidence" value="ECO:0007669"/>
    <property type="project" value="InterPro"/>
</dbReference>
<evidence type="ECO:0000256" key="3">
    <source>
        <dbReference type="ARBA" id="ARBA00004314"/>
    </source>
</evidence>
<keyword evidence="11" id="KW-0902">Two-component regulatory system</keyword>
<gene>
    <name evidence="17" type="ORF">F0919_04610</name>
</gene>
<evidence type="ECO:0000256" key="2">
    <source>
        <dbReference type="ARBA" id="ARBA00004236"/>
    </source>
</evidence>
<dbReference type="InterPro" id="IPR036097">
    <property type="entry name" value="HisK_dim/P_sf"/>
</dbReference>
<dbReference type="PANTHER" id="PTHR43304:SF1">
    <property type="entry name" value="PAC DOMAIN-CONTAINING PROTEIN"/>
    <property type="match status" value="1"/>
</dbReference>
<keyword evidence="8" id="KW-0547">Nucleotide-binding</keyword>
<dbReference type="Gene3D" id="2.10.70.100">
    <property type="match status" value="1"/>
</dbReference>
<reference evidence="17 18" key="1">
    <citation type="submission" date="2019-09" db="EMBL/GenBank/DDBJ databases">
        <title>Genome sequence and assembly of Taibaiella sp.</title>
        <authorList>
            <person name="Chhetri G."/>
        </authorList>
    </citation>
    <scope>NUCLEOTIDE SEQUENCE [LARGE SCALE GENOMIC DNA]</scope>
    <source>
        <strain evidence="17 18">KVB11</strain>
    </source>
</reference>
<feature type="domain" description="PAC" evidence="16">
    <location>
        <begin position="718"/>
        <end position="771"/>
    </location>
</feature>
<dbReference type="PANTHER" id="PTHR43304">
    <property type="entry name" value="PHYTOCHROME-LIKE PROTEIN CPH1"/>
    <property type="match status" value="1"/>
</dbReference>
<dbReference type="GO" id="GO:0005886">
    <property type="term" value="C:plasma membrane"/>
    <property type="evidence" value="ECO:0007669"/>
    <property type="project" value="UniProtKB-SubCell"/>
</dbReference>
<dbReference type="Pfam" id="PF08448">
    <property type="entry name" value="PAS_4"/>
    <property type="match status" value="3"/>
</dbReference>
<proteinExistence type="predicted"/>
<dbReference type="InterPro" id="IPR003594">
    <property type="entry name" value="HATPase_dom"/>
</dbReference>
<dbReference type="NCBIfam" id="TIGR00229">
    <property type="entry name" value="sensory_box"/>
    <property type="match status" value="3"/>
</dbReference>
<dbReference type="SMART" id="SM00388">
    <property type="entry name" value="HisKA"/>
    <property type="match status" value="1"/>
</dbReference>
<sequence>MLPSLLILNICKMWWILFFEIKSKIKRSPLIPNEMPSKNNAVNNLPFLQGGGETGELIRSVDWSVTPLGQPATWPYSLKQMVSMMLTNTFPTLICWGNDFTQLYNDAFRPINGEAKHPFAISNSAKNTYAEIWDSIGPMFEAVMKGESFNLQNFKVSLERNGADAEDCYFDFSYSPIKDVDGDIQGVLVICVETTEKVFALNTLKANQLNMQNMIRQAPVGICIVSGEPLYVEEVNNLFLEIVGKSREQFQSIPYWDVMKEISAVYRPIAAKVLETGETFRAKEHEVVLTRNGIPETVHVDFVYEPVRDAEEQIKGIMIVATEVTDKVLARTALEDINNEMVATNEEMAASNEELLVTNEELSVAQQQLEDSLQKLTDSEQQIRSLIESAPFPIAVYIGREMKIAQANRAIIDVWGKGSDVIGKTYFELLPELEEQEIYPQLDNVFTTAIPFHARNQRVDLTINGVLTVFYFNYSFTPLLDKNGNVYGVMNTAADVTDLNIAKQRIEQSEENFRNMIAQAPVAMCLLTGSEYIVEHVNTAMLEIWGKPRETVMNKPVFEALPDAREQGLEQVMDGVYVTGKPFIANEQPVSLLRFGKPDVVYQNFVYQPYKSTDGRILGVLAISVDVTEQVIARRELERAYEQARLSKQAAQMGTFDMNMVDGTLEWDERCRTLFGINHNNAITYEKDFVGGLHPDDKEYVLNIIDGVLDKSLTNGDYDIEYRTVGAADQIVRWVRAKGKAYFDEQDKPVRFIGSVLDITDQKLDEIRMHENAEKQTRLAAIVSSSDDTILSKTLQGIITSWNTAAERMFGYTQEEAIGKHISMIIPQSRLKEEEFIISRIKTGQKVDHFETVRIAKDGREVPLSITVSPIMDANGNIIGASKIARDISTQVEAQEIAQRYTERLEIMNTMVRAVSEELDLNRILQKVTDATTELTGAKFGAFFYNKTDEKGDSYMLFTLSGAPREAFEKFGMPRNTAVFHPTFSGEGVVRVDDITKDPRYGKNTPHHGMPKGHLPVVSYLAVPVTSRSGAVIGGLFFGHPEAGKFTKQHESLVTSIAAQAAIGIDNAKLYEEVKALNDKKDEFIGLASHELKTPLASISGYLQILNRMKKDEQSQKFVERAYHQVQKLTSLVNDLLDVSKIEAGKLKLTINEFDLKEIIEDAIELTKYTTDKYKITFETDVEVCKISADSQRIEQVVINLLTNAIKYSPGTDKVEITLIRNDKDVIVGVKDFGLGIPADKLTSIFSRFYRIDDATPNISGLGIGLYLSNEIISRHNGKLWVESELGKGSSFWFSLPLS</sequence>
<dbReference type="Proteomes" id="UP000323632">
    <property type="component" value="Unassembled WGS sequence"/>
</dbReference>
<evidence type="ECO:0000256" key="1">
    <source>
        <dbReference type="ARBA" id="ARBA00000085"/>
    </source>
</evidence>
<dbReference type="SUPFAM" id="SSF55874">
    <property type="entry name" value="ATPase domain of HSP90 chaperone/DNA topoisomerase II/histidine kinase"/>
    <property type="match status" value="1"/>
</dbReference>
<evidence type="ECO:0000259" key="16">
    <source>
        <dbReference type="PROSITE" id="PS50113"/>
    </source>
</evidence>
<keyword evidence="12" id="KW-0472">Membrane</keyword>
<organism evidence="17 18">
    <name type="scientific">Taibaiella lutea</name>
    <dbReference type="NCBI Taxonomy" id="2608001"/>
    <lineage>
        <taxon>Bacteria</taxon>
        <taxon>Pseudomonadati</taxon>
        <taxon>Bacteroidota</taxon>
        <taxon>Chitinophagia</taxon>
        <taxon>Chitinophagales</taxon>
        <taxon>Chitinophagaceae</taxon>
        <taxon>Taibaiella</taxon>
    </lineage>
</organism>
<dbReference type="InterPro" id="IPR029016">
    <property type="entry name" value="GAF-like_dom_sf"/>
</dbReference>
<feature type="domain" description="PAC" evidence="16">
    <location>
        <begin position="281"/>
        <end position="336"/>
    </location>
</feature>
<dbReference type="InterPro" id="IPR013655">
    <property type="entry name" value="PAS_fold_3"/>
</dbReference>
<evidence type="ECO:0000259" key="14">
    <source>
        <dbReference type="PROSITE" id="PS50109"/>
    </source>
</evidence>
<dbReference type="InterPro" id="IPR000014">
    <property type="entry name" value="PAS"/>
</dbReference>
<evidence type="ECO:0000313" key="18">
    <source>
        <dbReference type="Proteomes" id="UP000323632"/>
    </source>
</evidence>
<evidence type="ECO:0000259" key="15">
    <source>
        <dbReference type="PROSITE" id="PS50112"/>
    </source>
</evidence>
<keyword evidence="10" id="KW-0067">ATP-binding</keyword>
<evidence type="ECO:0000256" key="12">
    <source>
        <dbReference type="ARBA" id="ARBA00023136"/>
    </source>
</evidence>
<dbReference type="Pfam" id="PF08447">
    <property type="entry name" value="PAS_3"/>
    <property type="match status" value="1"/>
</dbReference>
<dbReference type="PRINTS" id="PR00344">
    <property type="entry name" value="BCTRLSENSOR"/>
</dbReference>
<dbReference type="GO" id="GO:0000155">
    <property type="term" value="F:phosphorelay sensor kinase activity"/>
    <property type="evidence" value="ECO:0007669"/>
    <property type="project" value="InterPro"/>
</dbReference>
<feature type="domain" description="PAC" evidence="16">
    <location>
        <begin position="453"/>
        <end position="508"/>
    </location>
</feature>
<dbReference type="InterPro" id="IPR035965">
    <property type="entry name" value="PAS-like_dom_sf"/>
</dbReference>
<dbReference type="EC" id="2.7.13.3" evidence="4"/>
<comment type="catalytic activity">
    <reaction evidence="1">
        <text>ATP + protein L-histidine = ADP + protein N-phospho-L-histidine.</text>
        <dbReference type="EC" id="2.7.13.3"/>
    </reaction>
</comment>
<dbReference type="SMART" id="SM00065">
    <property type="entry name" value="GAF"/>
    <property type="match status" value="1"/>
</dbReference>
<evidence type="ECO:0000256" key="10">
    <source>
        <dbReference type="ARBA" id="ARBA00022840"/>
    </source>
</evidence>
<evidence type="ECO:0000256" key="11">
    <source>
        <dbReference type="ARBA" id="ARBA00023012"/>
    </source>
</evidence>
<feature type="domain" description="PAS" evidence="15">
    <location>
        <begin position="775"/>
        <end position="844"/>
    </location>
</feature>
<dbReference type="SUPFAM" id="SSF47384">
    <property type="entry name" value="Homodimeric domain of signal transducing histidine kinase"/>
    <property type="match status" value="1"/>
</dbReference>
<dbReference type="SUPFAM" id="SSF55785">
    <property type="entry name" value="PYP-like sensor domain (PAS domain)"/>
    <property type="match status" value="5"/>
</dbReference>
<dbReference type="Gene3D" id="3.30.450.20">
    <property type="entry name" value="PAS domain"/>
    <property type="match status" value="6"/>
</dbReference>
<dbReference type="SMART" id="SM00387">
    <property type="entry name" value="HATPase_c"/>
    <property type="match status" value="1"/>
</dbReference>
<accession>A0A5M6CP01</accession>
<dbReference type="InterPro" id="IPR013767">
    <property type="entry name" value="PAS_fold"/>
</dbReference>
<feature type="coiled-coil region" evidence="13">
    <location>
        <begin position="334"/>
        <end position="389"/>
    </location>
</feature>
<dbReference type="Pfam" id="PF13185">
    <property type="entry name" value="GAF_2"/>
    <property type="match status" value="1"/>
</dbReference>
<dbReference type="Gene3D" id="1.10.287.130">
    <property type="match status" value="1"/>
</dbReference>
<dbReference type="FunFam" id="1.10.287.130:FF:000001">
    <property type="entry name" value="Two-component sensor histidine kinase"/>
    <property type="match status" value="1"/>
</dbReference>
<dbReference type="InterPro" id="IPR052162">
    <property type="entry name" value="Sensor_kinase/Photoreceptor"/>
</dbReference>
<dbReference type="SUPFAM" id="SSF55781">
    <property type="entry name" value="GAF domain-like"/>
    <property type="match status" value="1"/>
</dbReference>
<evidence type="ECO:0000256" key="7">
    <source>
        <dbReference type="ARBA" id="ARBA00022679"/>
    </source>
</evidence>
<keyword evidence="5" id="KW-1003">Cell membrane</keyword>
<feature type="domain" description="PAC" evidence="16">
    <location>
        <begin position="848"/>
        <end position="900"/>
    </location>
</feature>
<dbReference type="SMART" id="SM00091">
    <property type="entry name" value="PAS"/>
    <property type="match status" value="5"/>
</dbReference>
<keyword evidence="9" id="KW-0418">Kinase</keyword>
<dbReference type="InterPro" id="IPR013656">
    <property type="entry name" value="PAS_4"/>
</dbReference>
<evidence type="ECO:0000313" key="17">
    <source>
        <dbReference type="EMBL" id="KAA5536958.1"/>
    </source>
</evidence>
<dbReference type="InterPro" id="IPR000700">
    <property type="entry name" value="PAS-assoc_C"/>
</dbReference>
<dbReference type="FunFam" id="3.30.565.10:FF:000023">
    <property type="entry name" value="PAS domain-containing sensor histidine kinase"/>
    <property type="match status" value="1"/>
</dbReference>
<keyword evidence="18" id="KW-1185">Reference proteome</keyword>
<dbReference type="Gene3D" id="3.30.450.40">
    <property type="match status" value="1"/>
</dbReference>
<dbReference type="InterPro" id="IPR003018">
    <property type="entry name" value="GAF"/>
</dbReference>
<feature type="domain" description="PAC" evidence="16">
    <location>
        <begin position="586"/>
        <end position="639"/>
    </location>
</feature>
<dbReference type="CDD" id="cd00082">
    <property type="entry name" value="HisKA"/>
    <property type="match status" value="1"/>
</dbReference>
<dbReference type="InterPro" id="IPR036890">
    <property type="entry name" value="HATPase_C_sf"/>
</dbReference>
<dbReference type="InterPro" id="IPR003661">
    <property type="entry name" value="HisK_dim/P_dom"/>
</dbReference>
<keyword evidence="7" id="KW-0808">Transferase</keyword>
<evidence type="ECO:0000256" key="13">
    <source>
        <dbReference type="SAM" id="Coils"/>
    </source>
</evidence>
<comment type="caution">
    <text evidence="17">The sequence shown here is derived from an EMBL/GenBank/DDBJ whole genome shotgun (WGS) entry which is preliminary data.</text>
</comment>
<dbReference type="CDD" id="cd00075">
    <property type="entry name" value="HATPase"/>
    <property type="match status" value="1"/>
</dbReference>
<dbReference type="EMBL" id="VWSH01000001">
    <property type="protein sequence ID" value="KAA5536958.1"/>
    <property type="molecule type" value="Genomic_DNA"/>
</dbReference>
<evidence type="ECO:0000256" key="5">
    <source>
        <dbReference type="ARBA" id="ARBA00022475"/>
    </source>
</evidence>
<dbReference type="Pfam" id="PF02518">
    <property type="entry name" value="HATPase_c"/>
    <property type="match status" value="1"/>
</dbReference>
<evidence type="ECO:0000256" key="6">
    <source>
        <dbReference type="ARBA" id="ARBA00022553"/>
    </source>
</evidence>
<dbReference type="PROSITE" id="PS50109">
    <property type="entry name" value="HIS_KIN"/>
    <property type="match status" value="1"/>
</dbReference>
<keyword evidence="13" id="KW-0175">Coiled coil</keyword>
<feature type="domain" description="Histidine kinase" evidence="14">
    <location>
        <begin position="1087"/>
        <end position="1299"/>
    </location>
</feature>
<dbReference type="InterPro" id="IPR005467">
    <property type="entry name" value="His_kinase_dom"/>
</dbReference>
<dbReference type="Pfam" id="PF00989">
    <property type="entry name" value="PAS"/>
    <property type="match status" value="1"/>
</dbReference>
<dbReference type="Pfam" id="PF00512">
    <property type="entry name" value="HisKA"/>
    <property type="match status" value="1"/>
</dbReference>
<dbReference type="InterPro" id="IPR001610">
    <property type="entry name" value="PAC"/>
</dbReference>
<dbReference type="SMART" id="SM00086">
    <property type="entry name" value="PAC"/>
    <property type="match status" value="5"/>
</dbReference>
<dbReference type="CDD" id="cd00130">
    <property type="entry name" value="PAS"/>
    <property type="match status" value="1"/>
</dbReference>
<dbReference type="Gene3D" id="3.30.565.10">
    <property type="entry name" value="Histidine kinase-like ATPase, C-terminal domain"/>
    <property type="match status" value="1"/>
</dbReference>
<evidence type="ECO:0000256" key="4">
    <source>
        <dbReference type="ARBA" id="ARBA00012438"/>
    </source>
</evidence>
<evidence type="ECO:0000256" key="9">
    <source>
        <dbReference type="ARBA" id="ARBA00022777"/>
    </source>
</evidence>
<keyword evidence="6" id="KW-0597">Phosphoprotein</keyword>
<evidence type="ECO:0000256" key="8">
    <source>
        <dbReference type="ARBA" id="ARBA00022741"/>
    </source>
</evidence>
<comment type="subcellular location">
    <subcellularLocation>
        <location evidence="2">Cell membrane</location>
    </subcellularLocation>
    <subcellularLocation>
        <location evidence="3">Membrane raft</location>
        <topology evidence="3">Multi-pass membrane protein</topology>
    </subcellularLocation>
</comment>
<dbReference type="GO" id="GO:0005524">
    <property type="term" value="F:ATP binding"/>
    <property type="evidence" value="ECO:0007669"/>
    <property type="project" value="UniProtKB-KW"/>
</dbReference>
<name>A0A5M6CP01_9BACT</name>
<dbReference type="InterPro" id="IPR004358">
    <property type="entry name" value="Sig_transdc_His_kin-like_C"/>
</dbReference>